<dbReference type="AlphaFoldDB" id="A0AAN8A269"/>
<keyword evidence="1" id="KW-0812">Transmembrane</keyword>
<name>A0AAN8A269_9PEZI</name>
<keyword evidence="1" id="KW-1133">Transmembrane helix</keyword>
<accession>A0AAN8A269</accession>
<organism evidence="2 3">
    <name type="scientific">Elasticomyces elasticus</name>
    <dbReference type="NCBI Taxonomy" id="574655"/>
    <lineage>
        <taxon>Eukaryota</taxon>
        <taxon>Fungi</taxon>
        <taxon>Dikarya</taxon>
        <taxon>Ascomycota</taxon>
        <taxon>Pezizomycotina</taxon>
        <taxon>Dothideomycetes</taxon>
        <taxon>Dothideomycetidae</taxon>
        <taxon>Mycosphaerellales</taxon>
        <taxon>Teratosphaeriaceae</taxon>
        <taxon>Elasticomyces</taxon>
    </lineage>
</organism>
<comment type="caution">
    <text evidence="2">The sequence shown here is derived from an EMBL/GenBank/DDBJ whole genome shotgun (WGS) entry which is preliminary data.</text>
</comment>
<dbReference type="Proteomes" id="UP001310594">
    <property type="component" value="Unassembled WGS sequence"/>
</dbReference>
<feature type="transmembrane region" description="Helical" evidence="1">
    <location>
        <begin position="63"/>
        <end position="81"/>
    </location>
</feature>
<keyword evidence="1" id="KW-0472">Membrane</keyword>
<dbReference type="EMBL" id="JAVRQU010000008">
    <property type="protein sequence ID" value="KAK5699696.1"/>
    <property type="molecule type" value="Genomic_DNA"/>
</dbReference>
<reference evidence="2" key="1">
    <citation type="submission" date="2023-08" db="EMBL/GenBank/DDBJ databases">
        <title>Black Yeasts Isolated from many extreme environments.</title>
        <authorList>
            <person name="Coleine C."/>
            <person name="Stajich J.E."/>
            <person name="Selbmann L."/>
        </authorList>
    </citation>
    <scope>NUCLEOTIDE SEQUENCE</scope>
    <source>
        <strain evidence="2">CCFEE 5810</strain>
    </source>
</reference>
<evidence type="ECO:0000256" key="1">
    <source>
        <dbReference type="SAM" id="Phobius"/>
    </source>
</evidence>
<protein>
    <submittedName>
        <fullName evidence="2">Uncharacterized protein</fullName>
    </submittedName>
</protein>
<feature type="transmembrane region" description="Helical" evidence="1">
    <location>
        <begin position="90"/>
        <end position="106"/>
    </location>
</feature>
<feature type="transmembrane region" description="Helical" evidence="1">
    <location>
        <begin position="21"/>
        <end position="43"/>
    </location>
</feature>
<evidence type="ECO:0000313" key="2">
    <source>
        <dbReference type="EMBL" id="KAK5699696.1"/>
    </source>
</evidence>
<gene>
    <name evidence="2" type="ORF">LTR97_005825</name>
</gene>
<evidence type="ECO:0000313" key="3">
    <source>
        <dbReference type="Proteomes" id="UP001310594"/>
    </source>
</evidence>
<proteinExistence type="predicted"/>
<sequence>MTSNKAPKVAASEERSSWTITAVRNFHIIIFAISAVLGAYLVYTSSFPASEDGEPAPLWPYEGILLAFLLVGTTISIGIYMDEHKMNDPLAYMLIFDGALAFAHFFI</sequence>